<keyword evidence="3" id="KW-1015">Disulfide bond</keyword>
<evidence type="ECO:0000256" key="4">
    <source>
        <dbReference type="SAM" id="MobiDB-lite"/>
    </source>
</evidence>
<evidence type="ECO:0000313" key="8">
    <source>
        <dbReference type="RefSeq" id="XP_030061386.1"/>
    </source>
</evidence>
<dbReference type="PANTHER" id="PTHR10517">
    <property type="entry name" value="FOLATE RECEPTOR"/>
    <property type="match status" value="1"/>
</dbReference>
<keyword evidence="2 5" id="KW-0732">Signal</keyword>
<comment type="similarity">
    <text evidence="1">Belongs to the folate receptor family.</text>
</comment>
<evidence type="ECO:0000256" key="5">
    <source>
        <dbReference type="SAM" id="SignalP"/>
    </source>
</evidence>
<feature type="chain" id="PRO_5044652500" evidence="5">
    <location>
        <begin position="19"/>
        <end position="235"/>
    </location>
</feature>
<proteinExistence type="inferred from homology"/>
<evidence type="ECO:0000256" key="1">
    <source>
        <dbReference type="ARBA" id="ARBA00007932"/>
    </source>
</evidence>
<gene>
    <name evidence="8 9" type="primary">LOC115471728</name>
</gene>
<dbReference type="GO" id="GO:0009897">
    <property type="term" value="C:external side of plasma membrane"/>
    <property type="evidence" value="ECO:0007669"/>
    <property type="project" value="TreeGrafter"/>
</dbReference>
<dbReference type="GO" id="GO:0032217">
    <property type="term" value="F:riboflavin transmembrane transporter activity"/>
    <property type="evidence" value="ECO:0007669"/>
    <property type="project" value="TreeGrafter"/>
</dbReference>
<dbReference type="Pfam" id="PF03024">
    <property type="entry name" value="Folate_rec"/>
    <property type="match status" value="1"/>
</dbReference>
<dbReference type="RefSeq" id="XP_030061387.1">
    <property type="nucleotide sequence ID" value="XM_030205527.1"/>
</dbReference>
<dbReference type="GeneID" id="115471728"/>
<dbReference type="GO" id="GO:1902444">
    <property type="term" value="F:riboflavin binding"/>
    <property type="evidence" value="ECO:0007669"/>
    <property type="project" value="TreeGrafter"/>
</dbReference>
<feature type="region of interest" description="Disordered" evidence="4">
    <location>
        <begin position="206"/>
        <end position="235"/>
    </location>
</feature>
<dbReference type="AlphaFoldDB" id="A0A6P7Y1H9"/>
<feature type="compositionally biased region" description="Basic and acidic residues" evidence="4">
    <location>
        <begin position="221"/>
        <end position="235"/>
    </location>
</feature>
<protein>
    <submittedName>
        <fullName evidence="8 9">Riboflavin-binding protein-like</fullName>
    </submittedName>
</protein>
<sequence>MQMWVPMTVFALLSTVTGHHHLHHLKCLEGNYHKPSPSAELDLEECHLYSASSCCYANFTEKLTPSPMVKLDNFFWDRCGNLSRQCESYIKQVECFYQCSPHASHWVHPNSSDAIRNVPLCQSFCDNWLEACSDDFTCAQNHLTDWRLEEDGNYCRNACIPYSQMYDSGTDLCENTWGESFKVSNITGHCLELNEKDELVVKTITTDKLKKGNQKNPSSQSHKETPAKKDKEKHA</sequence>
<accession>A0A6P7Y1H9</accession>
<reference evidence="8 9" key="1">
    <citation type="submission" date="2025-04" db="UniProtKB">
        <authorList>
            <consortium name="RefSeq"/>
        </authorList>
    </citation>
    <scope>IDENTIFICATION</scope>
</reference>
<feature type="domain" description="Folate receptor-like" evidence="6">
    <location>
        <begin position="27"/>
        <end position="191"/>
    </location>
</feature>
<dbReference type="PANTHER" id="PTHR10517:SF19">
    <property type="entry name" value="RETBINDIN"/>
    <property type="match status" value="1"/>
</dbReference>
<dbReference type="Proteomes" id="UP000515156">
    <property type="component" value="Chromosome 6"/>
</dbReference>
<evidence type="ECO:0000256" key="2">
    <source>
        <dbReference type="ARBA" id="ARBA00022729"/>
    </source>
</evidence>
<dbReference type="InterPro" id="IPR004269">
    <property type="entry name" value="Folate_rcpt"/>
</dbReference>
<feature type="signal peptide" evidence="5">
    <location>
        <begin position="1"/>
        <end position="18"/>
    </location>
</feature>
<evidence type="ECO:0000256" key="3">
    <source>
        <dbReference type="ARBA" id="ARBA00023157"/>
    </source>
</evidence>
<name>A0A6P7Y1H9_9AMPH</name>
<organism evidence="7 9">
    <name type="scientific">Microcaecilia unicolor</name>
    <dbReference type="NCBI Taxonomy" id="1415580"/>
    <lineage>
        <taxon>Eukaryota</taxon>
        <taxon>Metazoa</taxon>
        <taxon>Chordata</taxon>
        <taxon>Craniata</taxon>
        <taxon>Vertebrata</taxon>
        <taxon>Euteleostomi</taxon>
        <taxon>Amphibia</taxon>
        <taxon>Gymnophiona</taxon>
        <taxon>Siphonopidae</taxon>
        <taxon>Microcaecilia</taxon>
    </lineage>
</organism>
<evidence type="ECO:0000259" key="6">
    <source>
        <dbReference type="Pfam" id="PF03024"/>
    </source>
</evidence>
<keyword evidence="7" id="KW-1185">Reference proteome</keyword>
<dbReference type="KEGG" id="muo:115471728"/>
<dbReference type="OrthoDB" id="5982417at2759"/>
<evidence type="ECO:0000313" key="9">
    <source>
        <dbReference type="RefSeq" id="XP_030061387.1"/>
    </source>
</evidence>
<dbReference type="InterPro" id="IPR018143">
    <property type="entry name" value="Folate_rcpt-like"/>
</dbReference>
<dbReference type="RefSeq" id="XP_030061386.1">
    <property type="nucleotide sequence ID" value="XM_030205526.1"/>
</dbReference>
<evidence type="ECO:0000313" key="7">
    <source>
        <dbReference type="Proteomes" id="UP000515156"/>
    </source>
</evidence>
<dbReference type="GO" id="GO:0038023">
    <property type="term" value="F:signaling receptor activity"/>
    <property type="evidence" value="ECO:0007669"/>
    <property type="project" value="TreeGrafter"/>
</dbReference>